<organism evidence="1 2">
    <name type="scientific">Aspergillus lucknowensis</name>
    <dbReference type="NCBI Taxonomy" id="176173"/>
    <lineage>
        <taxon>Eukaryota</taxon>
        <taxon>Fungi</taxon>
        <taxon>Dikarya</taxon>
        <taxon>Ascomycota</taxon>
        <taxon>Pezizomycotina</taxon>
        <taxon>Eurotiomycetes</taxon>
        <taxon>Eurotiomycetidae</taxon>
        <taxon>Eurotiales</taxon>
        <taxon>Aspergillaceae</taxon>
        <taxon>Aspergillus</taxon>
        <taxon>Aspergillus subgen. Nidulantes</taxon>
    </lineage>
</organism>
<comment type="caution">
    <text evidence="1">The sequence shown here is derived from an EMBL/GenBank/DDBJ whole genome shotgun (WGS) entry which is preliminary data.</text>
</comment>
<name>A0ABR4LT68_9EURO</name>
<accession>A0ABR4LT68</accession>
<protein>
    <submittedName>
        <fullName evidence="1">Uncharacterized protein</fullName>
    </submittedName>
</protein>
<dbReference type="RefSeq" id="XP_070886718.1">
    <property type="nucleotide sequence ID" value="XM_071032841.1"/>
</dbReference>
<evidence type="ECO:0000313" key="2">
    <source>
        <dbReference type="Proteomes" id="UP001610432"/>
    </source>
</evidence>
<reference evidence="1 2" key="1">
    <citation type="submission" date="2024-07" db="EMBL/GenBank/DDBJ databases">
        <title>Section-level genome sequencing and comparative genomics of Aspergillus sections Usti and Cavernicolus.</title>
        <authorList>
            <consortium name="Lawrence Berkeley National Laboratory"/>
            <person name="Nybo J.L."/>
            <person name="Vesth T.C."/>
            <person name="Theobald S."/>
            <person name="Frisvad J.C."/>
            <person name="Larsen T.O."/>
            <person name="Kjaerboelling I."/>
            <person name="Rothschild-Mancinelli K."/>
            <person name="Lyhne E.K."/>
            <person name="Kogle M.E."/>
            <person name="Barry K."/>
            <person name="Clum A."/>
            <person name="Na H."/>
            <person name="Ledsgaard L."/>
            <person name="Lin J."/>
            <person name="Lipzen A."/>
            <person name="Kuo A."/>
            <person name="Riley R."/>
            <person name="Mondo S."/>
            <person name="Labutti K."/>
            <person name="Haridas S."/>
            <person name="Pangalinan J."/>
            <person name="Salamov A.A."/>
            <person name="Simmons B.A."/>
            <person name="Magnuson J.K."/>
            <person name="Chen J."/>
            <person name="Drula E."/>
            <person name="Henrissat B."/>
            <person name="Wiebenga A."/>
            <person name="Lubbers R.J."/>
            <person name="Gomes A.C."/>
            <person name="Macurrencykelacurrency M.R."/>
            <person name="Stajich J."/>
            <person name="Grigoriev I.V."/>
            <person name="Mortensen U.H."/>
            <person name="De Vries R.P."/>
            <person name="Baker S.E."/>
            <person name="Andersen M.R."/>
        </authorList>
    </citation>
    <scope>NUCLEOTIDE SEQUENCE [LARGE SCALE GENOMIC DNA]</scope>
    <source>
        <strain evidence="1 2">CBS 449.75</strain>
    </source>
</reference>
<keyword evidence="2" id="KW-1185">Reference proteome</keyword>
<dbReference type="EMBL" id="JBFXLQ010000017">
    <property type="protein sequence ID" value="KAL2867739.1"/>
    <property type="molecule type" value="Genomic_DNA"/>
</dbReference>
<dbReference type="GeneID" id="98147913"/>
<sequence length="112" mass="12471">MRIFQGKLNTNTSYATENEVITLVTDSGFRVGTTVAITGQWTLSSQQTPKANYIFTGSISKLEGETIEIFKGQGVYYWFEGAYKDDKLTLSMKKEGDDNYGNAELSLVFTEA</sequence>
<evidence type="ECO:0000313" key="1">
    <source>
        <dbReference type="EMBL" id="KAL2867739.1"/>
    </source>
</evidence>
<gene>
    <name evidence="1" type="ORF">BJX67DRAFT_380683</name>
</gene>
<dbReference type="Proteomes" id="UP001610432">
    <property type="component" value="Unassembled WGS sequence"/>
</dbReference>
<proteinExistence type="predicted"/>